<sequence>MDFTGSLEVGTQVSSLCVCVDVGGRGDGVHGMMGLYGGARKCGMIMSFFSRQWIILGIFTSSVVFRCDFKEMGPCRYGTRPWTRIRRDDKKHNLFRELIFILNSGYVLPCASSELRIGASPASASGQERCALYRQIRRKVEEDPPASAFFYCFSRIGRDSLYP</sequence>
<comment type="caution">
    <text evidence="1">The sequence shown here is derived from an EMBL/GenBank/DDBJ whole genome shotgun (WGS) entry which is preliminary data.</text>
</comment>
<dbReference type="Proteomes" id="UP000825935">
    <property type="component" value="Chromosome 18"/>
</dbReference>
<name>A0A8T2ST14_CERRI</name>
<evidence type="ECO:0000313" key="2">
    <source>
        <dbReference type="Proteomes" id="UP000825935"/>
    </source>
</evidence>
<organism evidence="1 2">
    <name type="scientific">Ceratopteris richardii</name>
    <name type="common">Triangle waterfern</name>
    <dbReference type="NCBI Taxonomy" id="49495"/>
    <lineage>
        <taxon>Eukaryota</taxon>
        <taxon>Viridiplantae</taxon>
        <taxon>Streptophyta</taxon>
        <taxon>Embryophyta</taxon>
        <taxon>Tracheophyta</taxon>
        <taxon>Polypodiopsida</taxon>
        <taxon>Polypodiidae</taxon>
        <taxon>Polypodiales</taxon>
        <taxon>Pteridineae</taxon>
        <taxon>Pteridaceae</taxon>
        <taxon>Parkerioideae</taxon>
        <taxon>Ceratopteris</taxon>
    </lineage>
</organism>
<evidence type="ECO:0000313" key="1">
    <source>
        <dbReference type="EMBL" id="KAH7365779.1"/>
    </source>
</evidence>
<protein>
    <submittedName>
        <fullName evidence="1">Uncharacterized protein</fullName>
    </submittedName>
</protein>
<keyword evidence="2" id="KW-1185">Reference proteome</keyword>
<proteinExistence type="predicted"/>
<dbReference type="AlphaFoldDB" id="A0A8T2ST14"/>
<dbReference type="EMBL" id="CM035423">
    <property type="protein sequence ID" value="KAH7365779.1"/>
    <property type="molecule type" value="Genomic_DNA"/>
</dbReference>
<accession>A0A8T2ST14</accession>
<reference evidence="1" key="1">
    <citation type="submission" date="2021-08" db="EMBL/GenBank/DDBJ databases">
        <title>WGS assembly of Ceratopteris richardii.</title>
        <authorList>
            <person name="Marchant D.B."/>
            <person name="Chen G."/>
            <person name="Jenkins J."/>
            <person name="Shu S."/>
            <person name="Leebens-Mack J."/>
            <person name="Grimwood J."/>
            <person name="Schmutz J."/>
            <person name="Soltis P."/>
            <person name="Soltis D."/>
            <person name="Chen Z.-H."/>
        </authorList>
    </citation>
    <scope>NUCLEOTIDE SEQUENCE</scope>
    <source>
        <strain evidence="1">Whitten #5841</strain>
        <tissue evidence="1">Leaf</tissue>
    </source>
</reference>
<gene>
    <name evidence="1" type="ORF">KP509_18G045700</name>
</gene>